<dbReference type="EMBL" id="FUEG01000008">
    <property type="protein sequence ID" value="SJL08000.1"/>
    <property type="molecule type" value="Genomic_DNA"/>
</dbReference>
<keyword evidence="2" id="KW-1185">Reference proteome</keyword>
<dbReference type="AlphaFoldDB" id="A0A284RGX5"/>
<reference evidence="2" key="1">
    <citation type="journal article" date="2017" name="Nat. Ecol. Evol.">
        <title>Genome expansion and lineage-specific genetic innovations in the forest pathogenic fungi Armillaria.</title>
        <authorList>
            <person name="Sipos G."/>
            <person name="Prasanna A.N."/>
            <person name="Walter M.C."/>
            <person name="O'Connor E."/>
            <person name="Balint B."/>
            <person name="Krizsan K."/>
            <person name="Kiss B."/>
            <person name="Hess J."/>
            <person name="Varga T."/>
            <person name="Slot J."/>
            <person name="Riley R."/>
            <person name="Boka B."/>
            <person name="Rigling D."/>
            <person name="Barry K."/>
            <person name="Lee J."/>
            <person name="Mihaltcheva S."/>
            <person name="LaButti K."/>
            <person name="Lipzen A."/>
            <person name="Waldron R."/>
            <person name="Moloney N.M."/>
            <person name="Sperisen C."/>
            <person name="Kredics L."/>
            <person name="Vagvoelgyi C."/>
            <person name="Patrignani A."/>
            <person name="Fitzpatrick D."/>
            <person name="Nagy I."/>
            <person name="Doyle S."/>
            <person name="Anderson J.B."/>
            <person name="Grigoriev I.V."/>
            <person name="Gueldener U."/>
            <person name="Muensterkoetter M."/>
            <person name="Nagy L.G."/>
        </authorList>
    </citation>
    <scope>NUCLEOTIDE SEQUENCE [LARGE SCALE GENOMIC DNA]</scope>
    <source>
        <strain evidence="2">C18/9</strain>
    </source>
</reference>
<gene>
    <name evidence="1" type="ORF">ARMOST_11359</name>
</gene>
<dbReference type="STRING" id="47428.A0A284RGX5"/>
<evidence type="ECO:0000313" key="2">
    <source>
        <dbReference type="Proteomes" id="UP000219338"/>
    </source>
</evidence>
<accession>A0A284RGX5</accession>
<sequence length="180" mass="20311">MKDFARIEFNKLRIVKRGKFDRDSDVVLRKIKNGELANVVLSKDYYGFTIHNNYDVDLHVYLLYFDASTLAIDAWHSPQKAQKDGSVDAFLRKNSKITLGYGQHVDGVNPVVITVPDGQDADVCFFKILVTTEAIDIGPIERSEFALSDTKPRGARQSLPNEVFGFKWASEIITVISKRA</sequence>
<dbReference type="OrthoDB" id="3223806at2759"/>
<evidence type="ECO:0000313" key="1">
    <source>
        <dbReference type="EMBL" id="SJL08000.1"/>
    </source>
</evidence>
<proteinExistence type="predicted"/>
<organism evidence="1 2">
    <name type="scientific">Armillaria ostoyae</name>
    <name type="common">Armillaria root rot fungus</name>
    <dbReference type="NCBI Taxonomy" id="47428"/>
    <lineage>
        <taxon>Eukaryota</taxon>
        <taxon>Fungi</taxon>
        <taxon>Dikarya</taxon>
        <taxon>Basidiomycota</taxon>
        <taxon>Agaricomycotina</taxon>
        <taxon>Agaricomycetes</taxon>
        <taxon>Agaricomycetidae</taxon>
        <taxon>Agaricales</taxon>
        <taxon>Marasmiineae</taxon>
        <taxon>Physalacriaceae</taxon>
        <taxon>Armillaria</taxon>
    </lineage>
</organism>
<protein>
    <submittedName>
        <fullName evidence="1">Uncharacterized protein</fullName>
    </submittedName>
</protein>
<name>A0A284RGX5_ARMOS</name>
<dbReference type="Proteomes" id="UP000219338">
    <property type="component" value="Unassembled WGS sequence"/>
</dbReference>